<organism evidence="1 2">
    <name type="scientific">Roridomyces roridus</name>
    <dbReference type="NCBI Taxonomy" id="1738132"/>
    <lineage>
        <taxon>Eukaryota</taxon>
        <taxon>Fungi</taxon>
        <taxon>Dikarya</taxon>
        <taxon>Basidiomycota</taxon>
        <taxon>Agaricomycotina</taxon>
        <taxon>Agaricomycetes</taxon>
        <taxon>Agaricomycetidae</taxon>
        <taxon>Agaricales</taxon>
        <taxon>Marasmiineae</taxon>
        <taxon>Mycenaceae</taxon>
        <taxon>Roridomyces</taxon>
    </lineage>
</organism>
<protein>
    <submittedName>
        <fullName evidence="1">Uncharacterized protein</fullName>
    </submittedName>
</protein>
<proteinExistence type="predicted"/>
<evidence type="ECO:0000313" key="1">
    <source>
        <dbReference type="EMBL" id="KAJ7635336.1"/>
    </source>
</evidence>
<dbReference type="AlphaFoldDB" id="A0AAD7C0A6"/>
<reference evidence="1" key="1">
    <citation type="submission" date="2023-03" db="EMBL/GenBank/DDBJ databases">
        <title>Massive genome expansion in bonnet fungi (Mycena s.s.) driven by repeated elements and novel gene families across ecological guilds.</title>
        <authorList>
            <consortium name="Lawrence Berkeley National Laboratory"/>
            <person name="Harder C.B."/>
            <person name="Miyauchi S."/>
            <person name="Viragh M."/>
            <person name="Kuo A."/>
            <person name="Thoen E."/>
            <person name="Andreopoulos B."/>
            <person name="Lu D."/>
            <person name="Skrede I."/>
            <person name="Drula E."/>
            <person name="Henrissat B."/>
            <person name="Morin E."/>
            <person name="Kohler A."/>
            <person name="Barry K."/>
            <person name="LaButti K."/>
            <person name="Morin E."/>
            <person name="Salamov A."/>
            <person name="Lipzen A."/>
            <person name="Mereny Z."/>
            <person name="Hegedus B."/>
            <person name="Baldrian P."/>
            <person name="Stursova M."/>
            <person name="Weitz H."/>
            <person name="Taylor A."/>
            <person name="Grigoriev I.V."/>
            <person name="Nagy L.G."/>
            <person name="Martin F."/>
            <person name="Kauserud H."/>
        </authorList>
    </citation>
    <scope>NUCLEOTIDE SEQUENCE</scope>
    <source>
        <strain evidence="1">9284</strain>
    </source>
</reference>
<name>A0AAD7C0A6_9AGAR</name>
<accession>A0AAD7C0A6</accession>
<gene>
    <name evidence="1" type="ORF">FB45DRAFT_1057190</name>
</gene>
<comment type="caution">
    <text evidence="1">The sequence shown here is derived from an EMBL/GenBank/DDBJ whole genome shotgun (WGS) entry which is preliminary data.</text>
</comment>
<sequence length="305" mass="32773">MTHPYHPPVPPPSLQATIQLPRTLPRPPSAPPERTRAGLDVFDPGLAEYPLPFIQMQLVLCAESLLRGLRDVSSLLPPTLSVDATSPLPSSISVDVPISVDTFHPTHILAAVEPVVSNSNSDSEAPTTITLIPIHGAVFGAHSTAPILQPTPVSPDVDGDVQQREPLVLPLVPITLPSIPAFLAIRSFMYTHSADSLLSTLLPPLTFTAESIKMAAEAPGRLRLAHLLRSAYPSPRDLLQCAERVHDVWRTVCGLEIGGDDHGDAMWDAIWLAWEVVLGALSLVALRGAEMDGQVDSMESPVKED</sequence>
<keyword evidence="2" id="KW-1185">Reference proteome</keyword>
<evidence type="ECO:0000313" key="2">
    <source>
        <dbReference type="Proteomes" id="UP001221142"/>
    </source>
</evidence>
<dbReference type="Proteomes" id="UP001221142">
    <property type="component" value="Unassembled WGS sequence"/>
</dbReference>
<dbReference type="EMBL" id="JARKIF010000007">
    <property type="protein sequence ID" value="KAJ7635336.1"/>
    <property type="molecule type" value="Genomic_DNA"/>
</dbReference>